<feature type="compositionally biased region" description="Low complexity" evidence="1">
    <location>
        <begin position="23"/>
        <end position="32"/>
    </location>
</feature>
<keyword evidence="2" id="KW-0732">Signal</keyword>
<name>A0A6H2DL68_9SPHN</name>
<feature type="signal peptide" evidence="2">
    <location>
        <begin position="1"/>
        <end position="20"/>
    </location>
</feature>
<dbReference type="EMBL" id="CP051217">
    <property type="protein sequence ID" value="QJB69409.1"/>
    <property type="molecule type" value="Genomic_DNA"/>
</dbReference>
<reference evidence="3 4" key="1">
    <citation type="submission" date="2020-04" db="EMBL/GenBank/DDBJ databases">
        <title>Genome sequence for Sphingorhabdus sp. strain M1.</title>
        <authorList>
            <person name="Park S.-J."/>
        </authorList>
    </citation>
    <scope>NUCLEOTIDE SEQUENCE [LARGE SCALE GENOMIC DNA]</scope>
    <source>
        <strain evidence="3 4">JK6</strain>
    </source>
</reference>
<gene>
    <name evidence="3" type="ORF">HF685_09040</name>
</gene>
<accession>A0A6H2DL68</accession>
<dbReference type="KEGG" id="phao:HF685_09040"/>
<dbReference type="AlphaFoldDB" id="A0A6H2DL68"/>
<sequence length="176" mass="19841">MSLSLSALLLLAIPVAPAPAALPAQDAPSSLSDSGSTGQDEGHYVPPRFDRYAQVRIEKRVIIRVPRRRPALTMPLADIQRNSSPPVYEEKKIGKCLPMTNILGVQLYEGRELDLITKDRKRIRARLEKKCQARSFYSGFYMEKSGDGKICADRDILHSRTGSKCEIDRFRELVRK</sequence>
<feature type="chain" id="PRO_5026227857" evidence="2">
    <location>
        <begin position="21"/>
        <end position="176"/>
    </location>
</feature>
<evidence type="ECO:0000256" key="2">
    <source>
        <dbReference type="SAM" id="SignalP"/>
    </source>
</evidence>
<dbReference type="RefSeq" id="WP_168819436.1">
    <property type="nucleotide sequence ID" value="NZ_CP051217.1"/>
</dbReference>
<proteinExistence type="predicted"/>
<protein>
    <submittedName>
        <fullName evidence="3">Uncharacterized protein</fullName>
    </submittedName>
</protein>
<feature type="region of interest" description="Disordered" evidence="1">
    <location>
        <begin position="23"/>
        <end position="46"/>
    </location>
</feature>
<dbReference type="Proteomes" id="UP000501600">
    <property type="component" value="Chromosome"/>
</dbReference>
<organism evidence="3 4">
    <name type="scientific">Parasphingorhabdus halotolerans</name>
    <dbReference type="NCBI Taxonomy" id="2725558"/>
    <lineage>
        <taxon>Bacteria</taxon>
        <taxon>Pseudomonadati</taxon>
        <taxon>Pseudomonadota</taxon>
        <taxon>Alphaproteobacteria</taxon>
        <taxon>Sphingomonadales</taxon>
        <taxon>Sphingomonadaceae</taxon>
        <taxon>Parasphingorhabdus</taxon>
    </lineage>
</organism>
<keyword evidence="4" id="KW-1185">Reference proteome</keyword>
<evidence type="ECO:0000313" key="3">
    <source>
        <dbReference type="EMBL" id="QJB69409.1"/>
    </source>
</evidence>
<evidence type="ECO:0000256" key="1">
    <source>
        <dbReference type="SAM" id="MobiDB-lite"/>
    </source>
</evidence>
<evidence type="ECO:0000313" key="4">
    <source>
        <dbReference type="Proteomes" id="UP000501600"/>
    </source>
</evidence>